<feature type="compositionally biased region" description="Acidic residues" evidence="2">
    <location>
        <begin position="1020"/>
        <end position="1043"/>
    </location>
</feature>
<comment type="caution">
    <text evidence="7">The sequence shown here is derived from an EMBL/GenBank/DDBJ whole genome shotgun (WGS) entry which is preliminary data.</text>
</comment>
<keyword evidence="8" id="KW-1185">Reference proteome</keyword>
<dbReference type="InterPro" id="IPR002821">
    <property type="entry name" value="Hydantoinase_A"/>
</dbReference>
<dbReference type="InterPro" id="IPR010318">
    <property type="entry name" value="S-Me-THD_N"/>
</dbReference>
<dbReference type="SUPFAM" id="SSF160991">
    <property type="entry name" value="CV3147-like"/>
    <property type="match status" value="1"/>
</dbReference>
<dbReference type="Gene3D" id="2.40.390.10">
    <property type="entry name" value="CV3147-like"/>
    <property type="match status" value="1"/>
</dbReference>
<dbReference type="SUPFAM" id="SSF53067">
    <property type="entry name" value="Actin-like ATPase domain"/>
    <property type="match status" value="2"/>
</dbReference>
<dbReference type="InterPro" id="IPR008040">
    <property type="entry name" value="Hydant_A_N"/>
</dbReference>
<dbReference type="Gene3D" id="3.40.1610.10">
    <property type="entry name" value="CV3147-like domain"/>
    <property type="match status" value="1"/>
</dbReference>
<evidence type="ECO:0008006" key="9">
    <source>
        <dbReference type="Google" id="ProtNLM"/>
    </source>
</evidence>
<dbReference type="PANTHER" id="PTHR11365">
    <property type="entry name" value="5-OXOPROLINASE RELATED"/>
    <property type="match status" value="1"/>
</dbReference>
<feature type="domain" description="S-Me-THD-like C-terminal" evidence="6">
    <location>
        <begin position="765"/>
        <end position="968"/>
    </location>
</feature>
<accession>A0A8H7WC17</accession>
<organism evidence="7 8">
    <name type="scientific">Cadophora malorum</name>
    <dbReference type="NCBI Taxonomy" id="108018"/>
    <lineage>
        <taxon>Eukaryota</taxon>
        <taxon>Fungi</taxon>
        <taxon>Dikarya</taxon>
        <taxon>Ascomycota</taxon>
        <taxon>Pezizomycotina</taxon>
        <taxon>Leotiomycetes</taxon>
        <taxon>Helotiales</taxon>
        <taxon>Ploettnerulaceae</taxon>
        <taxon>Cadophora</taxon>
    </lineage>
</organism>
<gene>
    <name evidence="7" type="ORF">IFR04_004784</name>
</gene>
<dbReference type="InterPro" id="IPR027479">
    <property type="entry name" value="S-Me-THD_N_sf"/>
</dbReference>
<keyword evidence="1" id="KW-0175">Coiled coil</keyword>
<dbReference type="FunFam" id="3.40.1610.10:FF:000001">
    <property type="entry name" value="Hydantoinase, putative"/>
    <property type="match status" value="1"/>
</dbReference>
<feature type="region of interest" description="Disordered" evidence="2">
    <location>
        <begin position="1020"/>
        <end position="1049"/>
    </location>
</feature>
<dbReference type="Pfam" id="PF06032">
    <property type="entry name" value="S-Me-THD_N"/>
    <property type="match status" value="1"/>
</dbReference>
<sequence>MFRIGVDVGGTNTDCAILDIHLSDSPSRGVLISSKRPTTPDITSGIVEVVQDVLTKSKVRKEDVLSVTIGTTHFVNAVVEADERRLSKVAVLRLCGPSTREIPPFSDYPVGLKRIMQGPVYYLDGGLEIDGREIMPLSQSQIEETVADIRKNGISKVALVGVFSPLDHEGIHEEKCKSEMQKLAPDLDIVCSHTIGGVGLLARENATILNASILAIARKTVDGFKRAMRQMDLSCTLYLTENDGTVTGADDAVNLPIKTFASGPTNSMTGAAFLAGIDRTRGENQESQVLVVDIGGTTTDICAILPSGFPRQAPNFVEVGGVRTAFSMPDVLSVGLGGGSRITIGKHEEVIVGPGSVGHHLATESLSFGGDVMTATDIVVAKGGQKIGTTDLSGRVPDDVLQKAKVGIRRILQQAIEDMKVSSAPVTVLLVGGGSIVYMEELEGVKECIIPPHHDSANAVGAAIAKVAGEVDLIEILDGKDEREIVKAASQAAIQAAIARGADPTDVKIVEIDKIPLQYVSNKATRIRVKAIGRLRVPDGGVTNHAPHSPLLDSGDEMLEPEREKEAAPQNSHKTLIKPSLDINIPKYRPDIRDGVWYVSEVDLEFIACGTGILGTGGGGPSYLAYLVALDALRRGGKDSMRVIAPESLKDDDTVCFGSWYGAPSVSGERTSAGTEIPAAIDALNKVMGIKDFQALLADEIGGGNGLATFPTSVHYGRPTVDGDMMGRAYPSMEHGTPYVYGHPIAPCAMADAKGNISLIMHAESNARLEKMLRATCIELGLKTSIVACPLPGSVIRQFAVPNTISQSWYLGRAVHMARKLKSSYVDAIFAVMPGRVLFQGKVVDVKREVSKGGYTVGRCLMEPSASEQTNGVGIVNKRHLIVPFQNEFLYAAYTDSEDREETEVICTVPDVISILGDDGEAIGSQELRYGLKVTVIGMPGHPLWTGDERGLKVGGPEYFGLDMKWTSIYGACYLLRIPKEIRLNIYRYLLIPTPTSMISITPGDAFEDDFSDDEEVDVDVDLDDPSEDDTDQSDSDSDDDMEGGGGEYITAAEANPFTAEDYEAYRKHPAILRTNRQIYSEAISMFHTEAILVVEPGDIFCLSDNPQDLKFGAAHQGVWRHNPLLGFGREVNGTVVYDSPEIEGGLLEPHVFARFQKILFDANFDFEHTQNVELWIDDDTHVVRQSDSEEFQRLVRSSSIIKDFVKMIEKSRLASLEISLEVEVMANSNMMMEEMLGESDDEADEVEEKIDKLMEVANERATEMFLDSGVCGPLATITNVQSFDFTFGFEHREEGEKYKPLPRHIKMIAQMKKVIEGNWMG</sequence>
<evidence type="ECO:0000256" key="2">
    <source>
        <dbReference type="SAM" id="MobiDB-lite"/>
    </source>
</evidence>
<dbReference type="OrthoDB" id="5404895at2759"/>
<feature type="region of interest" description="Disordered" evidence="2">
    <location>
        <begin position="539"/>
        <end position="572"/>
    </location>
</feature>
<evidence type="ECO:0000259" key="5">
    <source>
        <dbReference type="Pfam" id="PF06032"/>
    </source>
</evidence>
<dbReference type="InterPro" id="IPR048350">
    <property type="entry name" value="S-Me-THD-like_C"/>
</dbReference>
<feature type="domain" description="S-Me-THD N-terminal" evidence="5">
    <location>
        <begin position="603"/>
        <end position="761"/>
    </location>
</feature>
<dbReference type="Pfam" id="PF20906">
    <property type="entry name" value="S-Me-THD_C"/>
    <property type="match status" value="1"/>
</dbReference>
<feature type="domain" description="Hydantoinase/oxoprolinase N-terminal" evidence="4">
    <location>
        <begin position="3"/>
        <end position="178"/>
    </location>
</feature>
<evidence type="ECO:0000313" key="7">
    <source>
        <dbReference type="EMBL" id="KAG4422043.1"/>
    </source>
</evidence>
<dbReference type="Pfam" id="PF01968">
    <property type="entry name" value="Hydantoinase_A"/>
    <property type="match status" value="1"/>
</dbReference>
<feature type="domain" description="Hydantoinase A/oxoprolinase" evidence="3">
    <location>
        <begin position="203"/>
        <end position="382"/>
    </location>
</feature>
<name>A0A8H7WC17_9HELO</name>
<dbReference type="Pfam" id="PF05378">
    <property type="entry name" value="Hydant_A_N"/>
    <property type="match status" value="1"/>
</dbReference>
<dbReference type="InterPro" id="IPR024071">
    <property type="entry name" value="S-Me-THD_C_sf"/>
</dbReference>
<evidence type="ECO:0000259" key="4">
    <source>
        <dbReference type="Pfam" id="PF05378"/>
    </source>
</evidence>
<dbReference type="Gene3D" id="3.30.420.40">
    <property type="match status" value="1"/>
</dbReference>
<dbReference type="EMBL" id="JAFJYH010000055">
    <property type="protein sequence ID" value="KAG4422043.1"/>
    <property type="molecule type" value="Genomic_DNA"/>
</dbReference>
<evidence type="ECO:0000259" key="6">
    <source>
        <dbReference type="Pfam" id="PF20906"/>
    </source>
</evidence>
<dbReference type="PANTHER" id="PTHR11365:SF10">
    <property type="entry name" value="HYDANTOINASE_OXOPROLINASE"/>
    <property type="match status" value="1"/>
</dbReference>
<evidence type="ECO:0000259" key="3">
    <source>
        <dbReference type="Pfam" id="PF01968"/>
    </source>
</evidence>
<dbReference type="InterPro" id="IPR045079">
    <property type="entry name" value="Oxoprolinase-like"/>
</dbReference>
<evidence type="ECO:0000313" key="8">
    <source>
        <dbReference type="Proteomes" id="UP000664132"/>
    </source>
</evidence>
<dbReference type="InterPro" id="IPR043129">
    <property type="entry name" value="ATPase_NBD"/>
</dbReference>
<reference evidence="7" key="1">
    <citation type="submission" date="2021-02" db="EMBL/GenBank/DDBJ databases">
        <title>Genome sequence Cadophora malorum strain M34.</title>
        <authorList>
            <person name="Stefanovic E."/>
            <person name="Vu D."/>
            <person name="Scully C."/>
            <person name="Dijksterhuis J."/>
            <person name="Roader J."/>
            <person name="Houbraken J."/>
        </authorList>
    </citation>
    <scope>NUCLEOTIDE SEQUENCE</scope>
    <source>
        <strain evidence="7">M34</strain>
    </source>
</reference>
<proteinExistence type="predicted"/>
<protein>
    <recommendedName>
        <fullName evidence="9">Hydantoinase</fullName>
    </recommendedName>
</protein>
<evidence type="ECO:0000256" key="1">
    <source>
        <dbReference type="SAM" id="Coils"/>
    </source>
</evidence>
<dbReference type="GO" id="GO:0016787">
    <property type="term" value="F:hydrolase activity"/>
    <property type="evidence" value="ECO:0007669"/>
    <property type="project" value="InterPro"/>
</dbReference>
<dbReference type="Proteomes" id="UP000664132">
    <property type="component" value="Unassembled WGS sequence"/>
</dbReference>
<feature type="coiled-coil region" evidence="1">
    <location>
        <begin position="1237"/>
        <end position="1264"/>
    </location>
</feature>